<keyword evidence="9" id="KW-0131">Cell cycle</keyword>
<evidence type="ECO:0000256" key="5">
    <source>
        <dbReference type="ARBA" id="ARBA00023054"/>
    </source>
</evidence>
<evidence type="ECO:0000256" key="2">
    <source>
        <dbReference type="ARBA" id="ARBA00004173"/>
    </source>
</evidence>
<evidence type="ECO:0000256" key="10">
    <source>
        <dbReference type="ARBA" id="ARBA00030700"/>
    </source>
</evidence>
<evidence type="ECO:0000313" key="16">
    <source>
        <dbReference type="Proteomes" id="UP000770717"/>
    </source>
</evidence>
<dbReference type="GO" id="GO:1990904">
    <property type="term" value="C:ribonucleoprotein complex"/>
    <property type="evidence" value="ECO:0007669"/>
    <property type="project" value="UniProtKB-KW"/>
</dbReference>
<keyword evidence="6" id="KW-0496">Mitochondrion</keyword>
<evidence type="ECO:0000313" key="15">
    <source>
        <dbReference type="EMBL" id="KAG9473111.1"/>
    </source>
</evidence>
<evidence type="ECO:0000256" key="7">
    <source>
        <dbReference type="ARBA" id="ARBA00023242"/>
    </source>
</evidence>
<feature type="region of interest" description="Disordered" evidence="14">
    <location>
        <begin position="190"/>
        <end position="222"/>
    </location>
</feature>
<dbReference type="AlphaFoldDB" id="A0A8J6EQM2"/>
<evidence type="ECO:0000256" key="8">
    <source>
        <dbReference type="ARBA" id="ARBA00023274"/>
    </source>
</evidence>
<dbReference type="Pfam" id="PF10147">
    <property type="entry name" value="CR6_interact"/>
    <property type="match status" value="1"/>
</dbReference>
<dbReference type="GO" id="GO:0005840">
    <property type="term" value="C:ribosome"/>
    <property type="evidence" value="ECO:0007669"/>
    <property type="project" value="UniProtKB-KW"/>
</dbReference>
<evidence type="ECO:0000256" key="12">
    <source>
        <dbReference type="ARBA" id="ARBA00035485"/>
    </source>
</evidence>
<dbReference type="GO" id="GO:0005634">
    <property type="term" value="C:nucleus"/>
    <property type="evidence" value="ECO:0007669"/>
    <property type="project" value="UniProtKB-SubCell"/>
</dbReference>
<comment type="similarity">
    <text evidence="3">Belongs to the mitochondrion-specific ribosomal protein mL64 family.</text>
</comment>
<sequence length="222" mass="25826">MALPIQRCCSGLRALTLPWPAAGYHARPRPWRAAGIYKPDPNDPETKPWHKGPAYEAKLYGRYGAASGVKPEQLWPSPVELRAAEEEEREWQPSLREMQQRLEAADRELERARREREQLIAANMAKMPKMVEDWRKAKKEARQKERDEKARKNRLLTLAREKFGMQIDFRSVKFQEMVKDLEKEEKKKMKAIKKRQREEERAAMAELLKGIPTAAPPSETPA</sequence>
<proteinExistence type="inferred from homology"/>
<evidence type="ECO:0000256" key="6">
    <source>
        <dbReference type="ARBA" id="ARBA00023128"/>
    </source>
</evidence>
<evidence type="ECO:0000256" key="9">
    <source>
        <dbReference type="ARBA" id="ARBA00023306"/>
    </source>
</evidence>
<evidence type="ECO:0000256" key="4">
    <source>
        <dbReference type="ARBA" id="ARBA00022980"/>
    </source>
</evidence>
<dbReference type="EMBL" id="WNTK01000026">
    <property type="protein sequence ID" value="KAG9473111.1"/>
    <property type="molecule type" value="Genomic_DNA"/>
</dbReference>
<keyword evidence="7" id="KW-0539">Nucleus</keyword>
<keyword evidence="16" id="KW-1185">Reference proteome</keyword>
<dbReference type="PANTHER" id="PTHR31761">
    <property type="entry name" value="GROWTH ARREST AND DNA DAMAGE-INDUCIBLE PROTEINS-INTERACTING PROTEIN 1 GADD45GIP1"/>
    <property type="match status" value="1"/>
</dbReference>
<keyword evidence="4" id="KW-0689">Ribosomal protein</keyword>
<dbReference type="OrthoDB" id="43460at2759"/>
<dbReference type="Proteomes" id="UP000770717">
    <property type="component" value="Unassembled WGS sequence"/>
</dbReference>
<keyword evidence="5" id="KW-0175">Coiled coil</keyword>
<dbReference type="Gene3D" id="6.10.280.120">
    <property type="entry name" value="Growth arrest and DNA-damage-inducible proteins-interacting protein 1"/>
    <property type="match status" value="1"/>
</dbReference>
<gene>
    <name evidence="15" type="ORF">GDO78_014729</name>
</gene>
<evidence type="ECO:0000256" key="1">
    <source>
        <dbReference type="ARBA" id="ARBA00004123"/>
    </source>
</evidence>
<organism evidence="15 16">
    <name type="scientific">Eleutherodactylus coqui</name>
    <name type="common">Puerto Rican coqui</name>
    <dbReference type="NCBI Taxonomy" id="57060"/>
    <lineage>
        <taxon>Eukaryota</taxon>
        <taxon>Metazoa</taxon>
        <taxon>Chordata</taxon>
        <taxon>Craniata</taxon>
        <taxon>Vertebrata</taxon>
        <taxon>Euteleostomi</taxon>
        <taxon>Amphibia</taxon>
        <taxon>Batrachia</taxon>
        <taxon>Anura</taxon>
        <taxon>Neobatrachia</taxon>
        <taxon>Hyloidea</taxon>
        <taxon>Eleutherodactylidae</taxon>
        <taxon>Eleutherodactylinae</taxon>
        <taxon>Eleutherodactylus</taxon>
        <taxon>Eleutherodactylus</taxon>
    </lineage>
</organism>
<comment type="subcellular location">
    <subcellularLocation>
        <location evidence="2">Mitochondrion</location>
    </subcellularLocation>
    <subcellularLocation>
        <location evidence="1">Nucleus</location>
    </subcellularLocation>
</comment>
<accession>A0A8J6EQM2</accession>
<dbReference type="PANTHER" id="PTHR31761:SF1">
    <property type="entry name" value="LARGE RIBOSOMAL SUBUNIT PROTEIN ML64"/>
    <property type="match status" value="1"/>
</dbReference>
<dbReference type="InterPro" id="IPR043035">
    <property type="entry name" value="Ribosomal_mL64_sf"/>
</dbReference>
<evidence type="ECO:0000256" key="3">
    <source>
        <dbReference type="ARBA" id="ARBA00005421"/>
    </source>
</evidence>
<comment type="caution">
    <text evidence="15">The sequence shown here is derived from an EMBL/GenBank/DDBJ whole genome shotgun (WGS) entry which is preliminary data.</text>
</comment>
<evidence type="ECO:0000256" key="11">
    <source>
        <dbReference type="ARBA" id="ARBA00035184"/>
    </source>
</evidence>
<evidence type="ECO:0000256" key="14">
    <source>
        <dbReference type="SAM" id="MobiDB-lite"/>
    </source>
</evidence>
<reference evidence="15" key="1">
    <citation type="thesis" date="2020" institute="ProQuest LLC" country="789 East Eisenhower Parkway, Ann Arbor, MI, USA">
        <title>Comparative Genomics and Chromosome Evolution.</title>
        <authorList>
            <person name="Mudd A.B."/>
        </authorList>
    </citation>
    <scope>NUCLEOTIDE SEQUENCE</scope>
    <source>
        <strain evidence="15">HN-11 Male</strain>
        <tissue evidence="15">Kidney and liver</tissue>
    </source>
</reference>
<dbReference type="GO" id="GO:0005739">
    <property type="term" value="C:mitochondrion"/>
    <property type="evidence" value="ECO:0007669"/>
    <property type="project" value="UniProtKB-SubCell"/>
</dbReference>
<evidence type="ECO:0000256" key="13">
    <source>
        <dbReference type="ARBA" id="ARBA00060144"/>
    </source>
</evidence>
<keyword evidence="8" id="KW-0687">Ribonucleoprotein</keyword>
<comment type="function">
    <text evidence="13">Acts as a negative regulator of G1 to S cell cycle phase progression by inhibiting cyclin-dependent kinases. Inhibitory effects are additive with GADD45 proteins but also occur in the absence of GADD45 proteins. Acts as a repressor of the orphan nuclear receptor NR4A1 by inhibiting AB domain-mediated transcriptional activity. May be involved in the hormone-mediated regulation of NR4A1 transcriptional activity. May play a role in mitochondrial protein synthesis.</text>
</comment>
<name>A0A8J6EQM2_ELECQ</name>
<dbReference type="InterPro" id="IPR018472">
    <property type="entry name" value="Ribosomal_mL64"/>
</dbReference>
<protein>
    <recommendedName>
        <fullName evidence="11">Large ribosomal subunit protein mL64</fullName>
    </recommendedName>
    <alternativeName>
        <fullName evidence="10">39S ribosomal protein L59, mitochondrial</fullName>
    </alternativeName>
    <alternativeName>
        <fullName evidence="12">Growth arrest and DNA damage-inducible proteins-interacting protein 1</fullName>
    </alternativeName>
</protein>